<protein>
    <submittedName>
        <fullName evidence="1">Uncharacterized protein</fullName>
    </submittedName>
</protein>
<evidence type="ECO:0000313" key="2">
    <source>
        <dbReference type="Proteomes" id="UP000637074"/>
    </source>
</evidence>
<reference evidence="1 2" key="1">
    <citation type="journal article" date="2022" name="Int. J. Syst. Evol. Microbiol.">
        <title>Neobacillus kokaensis sp. nov., isolated from soil.</title>
        <authorList>
            <person name="Yuki K."/>
            <person name="Matsubara H."/>
            <person name="Yamaguchi S."/>
        </authorList>
    </citation>
    <scope>NUCLEOTIDE SEQUENCE [LARGE SCALE GENOMIC DNA]</scope>
    <source>
        <strain evidence="1 2">LOB 377</strain>
    </source>
</reference>
<gene>
    <name evidence="1" type="ORF">AM1BK_15010</name>
</gene>
<sequence>MISNKPAPNTNIGIPPISEISFSRAVGFYYNTIFADNKVYNLQNW</sequence>
<dbReference type="Proteomes" id="UP000637074">
    <property type="component" value="Unassembled WGS sequence"/>
</dbReference>
<name>A0ABQ3MZ60_9BACI</name>
<accession>A0ABQ3MZ60</accession>
<keyword evidence="2" id="KW-1185">Reference proteome</keyword>
<comment type="caution">
    <text evidence="1">The sequence shown here is derived from an EMBL/GenBank/DDBJ whole genome shotgun (WGS) entry which is preliminary data.</text>
</comment>
<organism evidence="1 2">
    <name type="scientific">Neobacillus kokaensis</name>
    <dbReference type="NCBI Taxonomy" id="2759023"/>
    <lineage>
        <taxon>Bacteria</taxon>
        <taxon>Bacillati</taxon>
        <taxon>Bacillota</taxon>
        <taxon>Bacilli</taxon>
        <taxon>Bacillales</taxon>
        <taxon>Bacillaceae</taxon>
        <taxon>Neobacillus</taxon>
    </lineage>
</organism>
<proteinExistence type="predicted"/>
<evidence type="ECO:0000313" key="1">
    <source>
        <dbReference type="EMBL" id="GHH97958.1"/>
    </source>
</evidence>
<dbReference type="EMBL" id="BNDS01000005">
    <property type="protein sequence ID" value="GHH97958.1"/>
    <property type="molecule type" value="Genomic_DNA"/>
</dbReference>